<dbReference type="EMBL" id="FN649747">
    <property type="protein sequence ID" value="CBJ28292.1"/>
    <property type="molecule type" value="Genomic_DNA"/>
</dbReference>
<dbReference type="EMBL" id="FN649222">
    <property type="protein sequence ID" value="CBJ28292.1"/>
    <property type="molecule type" value="Genomic_DNA"/>
</dbReference>
<keyword evidence="2" id="KW-1133">Transmembrane helix</keyword>
<feature type="transmembrane region" description="Helical" evidence="2">
    <location>
        <begin position="12"/>
        <end position="36"/>
    </location>
</feature>
<evidence type="ECO:0000313" key="4">
    <source>
        <dbReference type="Proteomes" id="UP000002630"/>
    </source>
</evidence>
<sequence length="95" mass="9984">MNSGEADRTECIIRMVTLIGGAVAAVLAIVAVTIYARRALKQALVESELDANADKAENAGHEGSATDVEFGSSPEEFKEALDSGGDEGEERSWGQ</sequence>
<organism evidence="3 4">
    <name type="scientific">Ectocarpus siliculosus</name>
    <name type="common">Brown alga</name>
    <name type="synonym">Conferva siliculosa</name>
    <dbReference type="NCBI Taxonomy" id="2880"/>
    <lineage>
        <taxon>Eukaryota</taxon>
        <taxon>Sar</taxon>
        <taxon>Stramenopiles</taxon>
        <taxon>Ochrophyta</taxon>
        <taxon>PX clade</taxon>
        <taxon>Phaeophyceae</taxon>
        <taxon>Ectocarpales</taxon>
        <taxon>Ectocarpaceae</taxon>
        <taxon>Ectocarpus</taxon>
    </lineage>
</organism>
<gene>
    <name evidence="3" type="ORF">Esi_0098_0029</name>
</gene>
<dbReference type="AlphaFoldDB" id="D7G9F2"/>
<dbReference type="Proteomes" id="UP000002630">
    <property type="component" value="Linkage Group LG22"/>
</dbReference>
<evidence type="ECO:0000256" key="1">
    <source>
        <dbReference type="SAM" id="MobiDB-lite"/>
    </source>
</evidence>
<name>D7G9F2_ECTSI</name>
<evidence type="ECO:0000256" key="2">
    <source>
        <dbReference type="SAM" id="Phobius"/>
    </source>
</evidence>
<evidence type="ECO:0000313" key="3">
    <source>
        <dbReference type="EMBL" id="CBJ28292.1"/>
    </source>
</evidence>
<accession>D7G9F2</accession>
<feature type="region of interest" description="Disordered" evidence="1">
    <location>
        <begin position="55"/>
        <end position="95"/>
    </location>
</feature>
<keyword evidence="4" id="KW-1185">Reference proteome</keyword>
<proteinExistence type="predicted"/>
<protein>
    <submittedName>
        <fullName evidence="3">Uncharacterized protein</fullName>
    </submittedName>
</protein>
<keyword evidence="2" id="KW-0472">Membrane</keyword>
<reference evidence="3 4" key="1">
    <citation type="journal article" date="2010" name="Nature">
        <title>The Ectocarpus genome and the independent evolution of multicellularity in brown algae.</title>
        <authorList>
            <person name="Cock J.M."/>
            <person name="Sterck L."/>
            <person name="Rouze P."/>
            <person name="Scornet D."/>
            <person name="Allen A.E."/>
            <person name="Amoutzias G."/>
            <person name="Anthouard V."/>
            <person name="Artiguenave F."/>
            <person name="Aury J.M."/>
            <person name="Badger J.H."/>
            <person name="Beszteri B."/>
            <person name="Billiau K."/>
            <person name="Bonnet E."/>
            <person name="Bothwell J.H."/>
            <person name="Bowler C."/>
            <person name="Boyen C."/>
            <person name="Brownlee C."/>
            <person name="Carrano C.J."/>
            <person name="Charrier B."/>
            <person name="Cho G.Y."/>
            <person name="Coelho S.M."/>
            <person name="Collen J."/>
            <person name="Corre E."/>
            <person name="Da Silva C."/>
            <person name="Delage L."/>
            <person name="Delaroque N."/>
            <person name="Dittami S.M."/>
            <person name="Doulbeau S."/>
            <person name="Elias M."/>
            <person name="Farnham G."/>
            <person name="Gachon C.M."/>
            <person name="Gschloessl B."/>
            <person name="Heesch S."/>
            <person name="Jabbari K."/>
            <person name="Jubin C."/>
            <person name="Kawai H."/>
            <person name="Kimura K."/>
            <person name="Kloareg B."/>
            <person name="Kupper F.C."/>
            <person name="Lang D."/>
            <person name="Le Bail A."/>
            <person name="Leblanc C."/>
            <person name="Lerouge P."/>
            <person name="Lohr M."/>
            <person name="Lopez P.J."/>
            <person name="Martens C."/>
            <person name="Maumus F."/>
            <person name="Michel G."/>
            <person name="Miranda-Saavedra D."/>
            <person name="Morales J."/>
            <person name="Moreau H."/>
            <person name="Motomura T."/>
            <person name="Nagasato C."/>
            <person name="Napoli C.A."/>
            <person name="Nelson D.R."/>
            <person name="Nyvall-Collen P."/>
            <person name="Peters A.F."/>
            <person name="Pommier C."/>
            <person name="Potin P."/>
            <person name="Poulain J."/>
            <person name="Quesneville H."/>
            <person name="Read B."/>
            <person name="Rensing S.A."/>
            <person name="Ritter A."/>
            <person name="Rousvoal S."/>
            <person name="Samanta M."/>
            <person name="Samson G."/>
            <person name="Schroeder D.C."/>
            <person name="Segurens B."/>
            <person name="Strittmatter M."/>
            <person name="Tonon T."/>
            <person name="Tregear J.W."/>
            <person name="Valentin K."/>
            <person name="von Dassow P."/>
            <person name="Yamagishi T."/>
            <person name="Van de Peer Y."/>
            <person name="Wincker P."/>
        </authorList>
    </citation>
    <scope>NUCLEOTIDE SEQUENCE [LARGE SCALE GENOMIC DNA]</scope>
    <source>
        <strain evidence="4">Ec32 / CCAP1310/4</strain>
    </source>
</reference>
<keyword evidence="2" id="KW-0812">Transmembrane</keyword>
<dbReference type="InParanoid" id="D7G9F2"/>